<evidence type="ECO:0000313" key="2">
    <source>
        <dbReference type="Proteomes" id="UP000218288"/>
    </source>
</evidence>
<dbReference type="RefSeq" id="WP_063110990.1">
    <property type="nucleotide sequence ID" value="NZ_AP014809.1"/>
</dbReference>
<evidence type="ECO:0000313" key="1">
    <source>
        <dbReference type="EMBL" id="BAU91366.1"/>
    </source>
</evidence>
<gene>
    <name evidence="1" type="ORF">MPPM_2761</name>
</gene>
<protein>
    <submittedName>
        <fullName evidence="1">Uncharacterized protein</fullName>
    </submittedName>
</protein>
<dbReference type="EMBL" id="AP014809">
    <property type="protein sequence ID" value="BAU91366.1"/>
    <property type="molecule type" value="Genomic_DNA"/>
</dbReference>
<organism evidence="1 2">
    <name type="scientific">Methylorubrum populi</name>
    <dbReference type="NCBI Taxonomy" id="223967"/>
    <lineage>
        <taxon>Bacteria</taxon>
        <taxon>Pseudomonadati</taxon>
        <taxon>Pseudomonadota</taxon>
        <taxon>Alphaproteobacteria</taxon>
        <taxon>Hyphomicrobiales</taxon>
        <taxon>Methylobacteriaceae</taxon>
        <taxon>Methylorubrum</taxon>
    </lineage>
</organism>
<proteinExistence type="predicted"/>
<sequence length="130" mass="14089">MTIASIRARRGAIPVCLAMSIGLSIMGGVEAGEPFRRLTGAEITARLTGKELTDEVHWAYVFGKAGRLTSVSLGTRGTGTWHVRDDELCLDGGPDGRRCLQVWSSGQRVELRREGGLPDEGILQTPQARR</sequence>
<accession>A0A160PFD9</accession>
<reference evidence="1 2" key="1">
    <citation type="journal article" date="2016" name="Genome Announc.">
        <title>Complete Genome Sequence of Methylobacterium populi P-1M, Isolated from Pink-Pigmented Household Biofilm.</title>
        <authorList>
            <person name="Morohoshi T."/>
            <person name="Ikeda T."/>
        </authorList>
    </citation>
    <scope>NUCLEOTIDE SEQUENCE [LARGE SCALE GENOMIC DNA]</scope>
    <source>
        <strain evidence="1 2">P-1M</strain>
    </source>
</reference>
<dbReference type="AlphaFoldDB" id="A0A160PFD9"/>
<dbReference type="Proteomes" id="UP000218288">
    <property type="component" value="Chromosome"/>
</dbReference>
<name>A0A160PFD9_9HYPH</name>
<dbReference type="OrthoDB" id="8238110at2"/>